<evidence type="ECO:0000259" key="1">
    <source>
        <dbReference type="Pfam" id="PF00534"/>
    </source>
</evidence>
<proteinExistence type="predicted"/>
<gene>
    <name evidence="2" type="ORF">GCM10007100_30910</name>
</gene>
<reference evidence="2" key="1">
    <citation type="journal article" date="2014" name="Int. J. Syst. Evol. Microbiol.">
        <title>Complete genome sequence of Corynebacterium casei LMG S-19264T (=DSM 44701T), isolated from a smear-ripened cheese.</title>
        <authorList>
            <consortium name="US DOE Joint Genome Institute (JGI-PGF)"/>
            <person name="Walter F."/>
            <person name="Albersmeier A."/>
            <person name="Kalinowski J."/>
            <person name="Ruckert C."/>
        </authorList>
    </citation>
    <scope>NUCLEOTIDE SEQUENCE</scope>
    <source>
        <strain evidence="2">KCTC 12988</strain>
    </source>
</reference>
<dbReference type="EMBL" id="BMXI01000014">
    <property type="protein sequence ID" value="GHC61407.1"/>
    <property type="molecule type" value="Genomic_DNA"/>
</dbReference>
<dbReference type="PANTHER" id="PTHR46401">
    <property type="entry name" value="GLYCOSYLTRANSFERASE WBBK-RELATED"/>
    <property type="match status" value="1"/>
</dbReference>
<comment type="caution">
    <text evidence="2">The sequence shown here is derived from an EMBL/GenBank/DDBJ whole genome shotgun (WGS) entry which is preliminary data.</text>
</comment>
<keyword evidence="3" id="KW-1185">Reference proteome</keyword>
<dbReference type="SUPFAM" id="SSF53756">
    <property type="entry name" value="UDP-Glycosyltransferase/glycogen phosphorylase"/>
    <property type="match status" value="1"/>
</dbReference>
<evidence type="ECO:0000313" key="2">
    <source>
        <dbReference type="EMBL" id="GHC61407.1"/>
    </source>
</evidence>
<accession>A0A918TXS9</accession>
<dbReference type="RefSeq" id="WP_189571831.1">
    <property type="nucleotide sequence ID" value="NZ_BMXI01000014.1"/>
</dbReference>
<evidence type="ECO:0000313" key="3">
    <source>
        <dbReference type="Proteomes" id="UP000644507"/>
    </source>
</evidence>
<dbReference type="Proteomes" id="UP000644507">
    <property type="component" value="Unassembled WGS sequence"/>
</dbReference>
<dbReference type="GO" id="GO:0016757">
    <property type="term" value="F:glycosyltransferase activity"/>
    <property type="evidence" value="ECO:0007669"/>
    <property type="project" value="InterPro"/>
</dbReference>
<dbReference type="AlphaFoldDB" id="A0A918TXS9"/>
<feature type="domain" description="Glycosyl transferase family 1" evidence="1">
    <location>
        <begin position="209"/>
        <end position="375"/>
    </location>
</feature>
<reference evidence="2" key="2">
    <citation type="submission" date="2020-09" db="EMBL/GenBank/DDBJ databases">
        <authorList>
            <person name="Sun Q."/>
            <person name="Kim S."/>
        </authorList>
    </citation>
    <scope>NUCLEOTIDE SEQUENCE</scope>
    <source>
        <strain evidence="2">KCTC 12988</strain>
    </source>
</reference>
<protein>
    <recommendedName>
        <fullName evidence="1">Glycosyl transferase family 1 domain-containing protein</fullName>
    </recommendedName>
</protein>
<dbReference type="Pfam" id="PF00534">
    <property type="entry name" value="Glycos_transf_1"/>
    <property type="match status" value="1"/>
</dbReference>
<dbReference type="InterPro" id="IPR001296">
    <property type="entry name" value="Glyco_trans_1"/>
</dbReference>
<dbReference type="PANTHER" id="PTHR46401:SF8">
    <property type="entry name" value="BLL6006 PROTEIN"/>
    <property type="match status" value="1"/>
</dbReference>
<name>A0A918TXS9_9BACT</name>
<organism evidence="2 3">
    <name type="scientific">Roseibacillus persicicus</name>
    <dbReference type="NCBI Taxonomy" id="454148"/>
    <lineage>
        <taxon>Bacteria</taxon>
        <taxon>Pseudomonadati</taxon>
        <taxon>Verrucomicrobiota</taxon>
        <taxon>Verrucomicrobiia</taxon>
        <taxon>Verrucomicrobiales</taxon>
        <taxon>Verrucomicrobiaceae</taxon>
        <taxon>Roseibacillus</taxon>
    </lineage>
</organism>
<sequence>MKPNVLISFDGHTPYLAFRVKSLQEEIEKRGLSDRIRMRVLLSANTDSNYNWEAGDLNAEYGGVPVTILMDRFHGLGFRPYFTALGFKTAWKTFCNVLSNRPRIAFVGGYDRPSCLVIGLLGRLLFFKTGVMHDSRFNDAESYSKTFSMETLKAITVRIYHFFMCSGQECVDYTRFLAGKKKPALIKGWNVLDNEALAKSGDDSSFDAEIRETFQLQEGERYFFLPSRFIAKKNIPRVIEAYQMAQSRSENFPKLIIAGRGPLREQVEARIAELNLGSRITLIDWLPYQQIPRAARLSESLILASTDDQWGLIINEALAGGSAVLVSNRAGAHELVENYVNGFTFDPLNTEHLSKLLYEIGNNPGLVERLRSEARGSMESFSKEQFIEAWFEIFDRYHLTK</sequence>
<dbReference type="Gene3D" id="3.40.50.2000">
    <property type="entry name" value="Glycogen Phosphorylase B"/>
    <property type="match status" value="2"/>
</dbReference>
<dbReference type="CDD" id="cd03801">
    <property type="entry name" value="GT4_PimA-like"/>
    <property type="match status" value="1"/>
</dbReference>